<dbReference type="eggNOG" id="COG1523">
    <property type="taxonomic scope" value="Bacteria"/>
</dbReference>
<evidence type="ECO:0000259" key="5">
    <source>
        <dbReference type="SMART" id="SM00642"/>
    </source>
</evidence>
<evidence type="ECO:0000256" key="3">
    <source>
        <dbReference type="SAM" id="MobiDB-lite"/>
    </source>
</evidence>
<keyword evidence="7" id="KW-1185">Reference proteome</keyword>
<reference evidence="6 7" key="1">
    <citation type="submission" date="2013-08" db="EMBL/GenBank/DDBJ databases">
        <title>Genomic analysis of Lysobacter defluvii.</title>
        <authorList>
            <person name="Wang Q."/>
            <person name="Wang G."/>
        </authorList>
    </citation>
    <scope>NUCLEOTIDE SEQUENCE [LARGE SCALE GENOMIC DNA]</scope>
    <source>
        <strain evidence="6 7">IMMIB APB-9</strain>
    </source>
</reference>
<dbReference type="InterPro" id="IPR013780">
    <property type="entry name" value="Glyco_hydro_b"/>
</dbReference>
<dbReference type="InterPro" id="IPR006047">
    <property type="entry name" value="GH13_cat_dom"/>
</dbReference>
<dbReference type="CDD" id="cd11341">
    <property type="entry name" value="AmyAc_Pullulanase_LD-like"/>
    <property type="match status" value="1"/>
</dbReference>
<dbReference type="NCBIfam" id="TIGR02103">
    <property type="entry name" value="pullul_strch"/>
    <property type="match status" value="1"/>
</dbReference>
<feature type="compositionally biased region" description="Basic and acidic residues" evidence="3">
    <location>
        <begin position="878"/>
        <end position="890"/>
    </location>
</feature>
<dbReference type="GO" id="GO:0051060">
    <property type="term" value="F:pullulanase activity"/>
    <property type="evidence" value="ECO:0007669"/>
    <property type="project" value="InterPro"/>
</dbReference>
<dbReference type="STRING" id="1385515.GCA_000423325_01496"/>
<feature type="domain" description="Glycosyl hydrolase family 13 catalytic" evidence="5">
    <location>
        <begin position="394"/>
        <end position="746"/>
    </location>
</feature>
<dbReference type="Pfam" id="PF11852">
    <property type="entry name" value="Pullul_strch_C"/>
    <property type="match status" value="1"/>
</dbReference>
<feature type="signal peptide" evidence="4">
    <location>
        <begin position="1"/>
        <end position="22"/>
    </location>
</feature>
<dbReference type="Pfam" id="PF02922">
    <property type="entry name" value="CBM_48"/>
    <property type="match status" value="1"/>
</dbReference>
<dbReference type="EMBL" id="AVBH01000071">
    <property type="protein sequence ID" value="KGO98527.1"/>
    <property type="molecule type" value="Genomic_DNA"/>
</dbReference>
<dbReference type="SUPFAM" id="SSF51445">
    <property type="entry name" value="(Trans)glycosidases"/>
    <property type="match status" value="1"/>
</dbReference>
<dbReference type="Gene3D" id="3.20.20.80">
    <property type="entry name" value="Glycosidases"/>
    <property type="match status" value="1"/>
</dbReference>
<dbReference type="Pfam" id="PF17967">
    <property type="entry name" value="Pullulanase_N2"/>
    <property type="match status" value="1"/>
</dbReference>
<feature type="chain" id="PRO_5001966761" evidence="4">
    <location>
        <begin position="23"/>
        <end position="915"/>
    </location>
</feature>
<dbReference type="InterPro" id="IPR013783">
    <property type="entry name" value="Ig-like_fold"/>
</dbReference>
<name>A0A0A0M985_9GAMM</name>
<feature type="region of interest" description="Disordered" evidence="3">
    <location>
        <begin position="865"/>
        <end position="890"/>
    </location>
</feature>
<dbReference type="PANTHER" id="PTHR43002">
    <property type="entry name" value="GLYCOGEN DEBRANCHING ENZYME"/>
    <property type="match status" value="1"/>
</dbReference>
<dbReference type="Proteomes" id="UP000030003">
    <property type="component" value="Unassembled WGS sequence"/>
</dbReference>
<dbReference type="SMART" id="SM00642">
    <property type="entry name" value="Aamy"/>
    <property type="match status" value="1"/>
</dbReference>
<evidence type="ECO:0000256" key="2">
    <source>
        <dbReference type="ARBA" id="ARBA00023295"/>
    </source>
</evidence>
<dbReference type="Gene3D" id="2.60.40.1130">
    <property type="entry name" value="Rab geranylgeranyltransferase alpha-subunit, insert domain"/>
    <property type="match status" value="1"/>
</dbReference>
<dbReference type="InterPro" id="IPR017853">
    <property type="entry name" value="GH"/>
</dbReference>
<dbReference type="CDD" id="cd02860">
    <property type="entry name" value="E_set_Pullulanase"/>
    <property type="match status" value="1"/>
</dbReference>
<dbReference type="InterPro" id="IPR014756">
    <property type="entry name" value="Ig_E-set"/>
</dbReference>
<keyword evidence="2" id="KW-0378">Hydrolase</keyword>
<evidence type="ECO:0000313" key="6">
    <source>
        <dbReference type="EMBL" id="KGO98527.1"/>
    </source>
</evidence>
<dbReference type="SUPFAM" id="SSF51011">
    <property type="entry name" value="Glycosyl hydrolase domain"/>
    <property type="match status" value="1"/>
</dbReference>
<dbReference type="SUPFAM" id="SSF81296">
    <property type="entry name" value="E set domains"/>
    <property type="match status" value="2"/>
</dbReference>
<proteinExistence type="inferred from homology"/>
<evidence type="ECO:0000256" key="4">
    <source>
        <dbReference type="SAM" id="SignalP"/>
    </source>
</evidence>
<dbReference type="RefSeq" id="WP_052106755.1">
    <property type="nucleotide sequence ID" value="NZ_AUHT01000007.1"/>
</dbReference>
<evidence type="ECO:0000256" key="1">
    <source>
        <dbReference type="ARBA" id="ARBA00008061"/>
    </source>
</evidence>
<dbReference type="AlphaFoldDB" id="A0A0A0M985"/>
<dbReference type="InterPro" id="IPR024561">
    <property type="entry name" value="Pullul_strch_C"/>
</dbReference>
<keyword evidence="2" id="KW-0326">Glycosidase</keyword>
<protein>
    <submittedName>
        <fullName evidence="6">Alpha-1,6-glucosidase</fullName>
    </submittedName>
</protein>
<dbReference type="InterPro" id="IPR011839">
    <property type="entry name" value="Pullul_strch"/>
</dbReference>
<comment type="caution">
    <text evidence="6">The sequence shown here is derived from an EMBL/GenBank/DDBJ whole genome shotgun (WGS) entry which is preliminary data.</text>
</comment>
<keyword evidence="4" id="KW-0732">Signal</keyword>
<dbReference type="Gene3D" id="2.60.40.10">
    <property type="entry name" value="Immunoglobulins"/>
    <property type="match status" value="1"/>
</dbReference>
<comment type="similarity">
    <text evidence="1">Belongs to the glycosyl hydrolase 13 family.</text>
</comment>
<organism evidence="6 7">
    <name type="scientific">Lysobacter defluvii IMMIB APB-9 = DSM 18482</name>
    <dbReference type="NCBI Taxonomy" id="1385515"/>
    <lineage>
        <taxon>Bacteria</taxon>
        <taxon>Pseudomonadati</taxon>
        <taxon>Pseudomonadota</taxon>
        <taxon>Gammaproteobacteria</taxon>
        <taxon>Lysobacterales</taxon>
        <taxon>Lysobacteraceae</taxon>
        <taxon>Novilysobacter</taxon>
    </lineage>
</organism>
<dbReference type="Gene3D" id="2.60.40.1180">
    <property type="entry name" value="Golgi alpha-mannosidase II"/>
    <property type="match status" value="1"/>
</dbReference>
<evidence type="ECO:0000313" key="7">
    <source>
        <dbReference type="Proteomes" id="UP000030003"/>
    </source>
</evidence>
<accession>A0A0A0M985</accession>
<dbReference type="InterPro" id="IPR004193">
    <property type="entry name" value="Glyco_hydro_13_N"/>
</dbReference>
<dbReference type="OrthoDB" id="3236218at2"/>
<dbReference type="GO" id="GO:0005975">
    <property type="term" value="P:carbohydrate metabolic process"/>
    <property type="evidence" value="ECO:0007669"/>
    <property type="project" value="InterPro"/>
</dbReference>
<gene>
    <name evidence="6" type="ORF">N791_06065</name>
</gene>
<dbReference type="InterPro" id="IPR040671">
    <property type="entry name" value="Pullulanase_N2"/>
</dbReference>
<sequence length="915" mass="99097">MARCTLPILALLVLGSLAPADAATPDTGACDATAFATTLHAAPDSPTLAEAYWLDRRLLQWPGQAAARPGERFRLHHSQPGTITVPEGPGVEGADGAIDLQAFGGQLPPAVAERFRFIDEGVVLALPGVEVVRLPALLRGQLVLTREDADGRVLAATTLQHPGALDDLYAAAFRLDDLGATPTEDSTRFRLWAPTAREVFVCLHDAGDTPATDRIPLQRDDTTGAWSTEVPGDLSGNYYTYLVDVFVPGTGLVRNRVTDPYSVSLSTDSARSYVADLDDPELKPKGWDGAPRPAPLASQTDMVIYELHVRDFSRDDATVGLANRGKYLAFTEADSDGMRHLRALAEAGLTDVHLLPVFDLATVPEEDCLQPAIPDAAPDSPAQQAAVMAVADRDCFNWGYDPFHFNAPEGSFASDAAEGAVRIRELRAMVQALHAAGLRVGMDVVYNHTTASGQDPRSVLDRIVPGYYHRLDGRGAVTTSTCCDNTATEHLMMGKLMLDSAGLWARHYRIDSFRFDLMGHQPRAVMEQLQQRVNEAAGRHVNLIGEGWNFGEVANGARFVQASQDSLQHSGIATFSDRARDAIRGGSAGDSGEALHTQGYVNGLHYDPNGHHDATREELLHAADLVRAGLAGTLADYRMTDYTGADIPLSALDYKGMPAGYAAEPGEVVNYVENHDNQTLFDVSALRLPPDTSPMDRARVQVLALALNAFSQGVAYFHAGGELMRSKSLDRNSYDSGDWFNRIDWTGSGNHFGIGLPPATDNEASWPQMAPLLGDPGIKPGPEEIAFVRESYLDLLRIRASTTLFRMRTAEDVKQRLRLHNTGPDQNPLVIVGELDGRGYPGATFKSVLYLVNVSPEAQEVRVETPPGRSWRLHPALRGKDRPAPYHDGGRFRVPGRTAVVYVADQHPAGLDGPS</sequence>